<evidence type="ECO:0000313" key="1">
    <source>
        <dbReference type="EMBL" id="RYJ15437.1"/>
    </source>
</evidence>
<accession>A0A482TEW9</accession>
<gene>
    <name evidence="1" type="ORF">ELS19_12475</name>
</gene>
<dbReference type="Proteomes" id="UP000294028">
    <property type="component" value="Unassembled WGS sequence"/>
</dbReference>
<dbReference type="EMBL" id="RZHH01000002">
    <property type="protein sequence ID" value="RYJ15437.1"/>
    <property type="molecule type" value="Genomic_DNA"/>
</dbReference>
<reference evidence="1 2" key="1">
    <citation type="submission" date="2018-12" db="EMBL/GenBank/DDBJ databases">
        <title>Genome analysis provides insights into bioremediation potentialities of Halogeometricum borinquense strain N11.</title>
        <authorList>
            <person name="Najjari A."/>
            <person name="Youssef N."/>
            <person name="Fhoula I."/>
            <person name="Ben Dhia O."/>
            <person name="Mahjoubi M."/>
            <person name="Ouzari H.I."/>
            <person name="Cherif A."/>
        </authorList>
    </citation>
    <scope>NUCLEOTIDE SEQUENCE [LARGE SCALE GENOMIC DNA]</scope>
    <source>
        <strain evidence="1 2">N11</strain>
    </source>
</reference>
<organism evidence="1 2">
    <name type="scientific">Halogeometricum borinquense</name>
    <dbReference type="NCBI Taxonomy" id="60847"/>
    <lineage>
        <taxon>Archaea</taxon>
        <taxon>Methanobacteriati</taxon>
        <taxon>Methanobacteriota</taxon>
        <taxon>Stenosarchaea group</taxon>
        <taxon>Halobacteria</taxon>
        <taxon>Halobacteriales</taxon>
        <taxon>Haloferacaceae</taxon>
        <taxon>Halogeometricum</taxon>
    </lineage>
</organism>
<evidence type="ECO:0008006" key="3">
    <source>
        <dbReference type="Google" id="ProtNLM"/>
    </source>
</evidence>
<sequence length="247" mass="27850">MQGFLGRDTAMMKITAVETLLRHRGKVRSTYFPDDFSVITSGVIHDDSLKELRWTQERNAAEAFSPDFHIPTDYPVYGNMEKETRLENIKKMMDGTEWMYEQLEDSEIKILPLVKGFSSEERAVCYETLRKLDIPYCAYYGAQYFGGKMGNGINKLNEDVREVVSELDVEGMLLIGLQSRNGLSKMPPEVVAAAGQRWIKKSGLRESSMSVAQQQYVQWRQNVENTLGGGQATLGSFADSSEVMVCG</sequence>
<comment type="caution">
    <text evidence="1">The sequence shown here is derived from an EMBL/GenBank/DDBJ whole genome shotgun (WGS) entry which is preliminary data.</text>
</comment>
<proteinExistence type="predicted"/>
<evidence type="ECO:0000313" key="2">
    <source>
        <dbReference type="Proteomes" id="UP000294028"/>
    </source>
</evidence>
<protein>
    <recommendedName>
        <fullName evidence="3">tRNA-guanine(15) transglycosylase-like domain-containing protein</fullName>
    </recommendedName>
</protein>
<dbReference type="AlphaFoldDB" id="A0A482TEW9"/>
<name>A0A482TEW9_9EURY</name>